<evidence type="ECO:0000256" key="5">
    <source>
        <dbReference type="ARBA" id="ARBA00022946"/>
    </source>
</evidence>
<dbReference type="SUPFAM" id="SSF51905">
    <property type="entry name" value="FAD/NAD(P)-binding domain"/>
    <property type="match status" value="1"/>
</dbReference>
<dbReference type="InterPro" id="IPR023753">
    <property type="entry name" value="FAD/NAD-binding_dom"/>
</dbReference>
<sequence>MSLNIPATTRKRVVVIGGGFGGMKLIDSLRRSGFQLVLIDQNNYHQFQPLLYQVATAGLNPGSIAFPFRKDFRHIPDFHFRMARVTRIVPRENQIETTIGSLGYDYLVIAAGTTTNYYGMQNIQAHALPMKSVTEAMALRNHILTKFEEALTADDATKRQRLLNLVVVGGGATGVEISGALAEMKRYVLQKDYPDLTSATLHIYLVEGTSKVLGNMSPEASEKAGGFLSRMGVKLLLDTRVTDYRDGAIVLANGESIPTETVIWVSGVTARLFEGIPEAVTGKGGRILTDEFCRVKNQSNIFAIGDIAQQNEPAYPNGHPQVAQVALQQGKLLARNLCLLEHHQPPLPFHYRDKGTLATVGRNKAVADLPHLKTQGFVAWFLWMAVHLRSILGVRNRLEILLNWFWNYLTYDQAIRLIFKTKRTPPDDTDSSS</sequence>
<evidence type="ECO:0000256" key="3">
    <source>
        <dbReference type="ARBA" id="ARBA00022630"/>
    </source>
</evidence>
<dbReference type="GO" id="GO:0050136">
    <property type="term" value="F:NADH dehydrogenase (quinone) (non-electrogenic) activity"/>
    <property type="evidence" value="ECO:0007669"/>
    <property type="project" value="UniProtKB-EC"/>
</dbReference>
<evidence type="ECO:0000256" key="1">
    <source>
        <dbReference type="ARBA" id="ARBA00005272"/>
    </source>
</evidence>
<dbReference type="InterPro" id="IPR045024">
    <property type="entry name" value="NDH-2"/>
</dbReference>
<feature type="domain" description="External alternative NADH-ubiquinone oxidoreductase-like C-terminal" evidence="10">
    <location>
        <begin position="354"/>
        <end position="409"/>
    </location>
</feature>
<dbReference type="Pfam" id="PF07992">
    <property type="entry name" value="Pyr_redox_2"/>
    <property type="match status" value="1"/>
</dbReference>
<evidence type="ECO:0000256" key="6">
    <source>
        <dbReference type="ARBA" id="ARBA00023002"/>
    </source>
</evidence>
<keyword evidence="3" id="KW-0285">Flavoprotein</keyword>
<reference evidence="11 12" key="1">
    <citation type="submission" date="2018-08" db="EMBL/GenBank/DDBJ databases">
        <title>A genome reference for cultivated species of the human gut microbiota.</title>
        <authorList>
            <person name="Zou Y."/>
            <person name="Xue W."/>
            <person name="Luo G."/>
        </authorList>
    </citation>
    <scope>NUCLEOTIDE SEQUENCE [LARGE SCALE GENOMIC DNA]</scope>
    <source>
        <strain evidence="11 12">AF16-14</strain>
    </source>
</reference>
<evidence type="ECO:0000313" key="11">
    <source>
        <dbReference type="EMBL" id="RGU55972.1"/>
    </source>
</evidence>
<protein>
    <recommendedName>
        <fullName evidence="2">NADH:ubiquinone reductase (non-electrogenic)</fullName>
        <ecNumber evidence="2">1.6.5.9</ecNumber>
    </recommendedName>
</protein>
<dbReference type="PRINTS" id="PR00411">
    <property type="entry name" value="PNDRDTASEI"/>
</dbReference>
<dbReference type="RefSeq" id="WP_022160444.1">
    <property type="nucleotide sequence ID" value="NZ_CABJFF010000010.1"/>
</dbReference>
<dbReference type="PANTHER" id="PTHR43706:SF47">
    <property type="entry name" value="EXTERNAL NADH-UBIQUINONE OXIDOREDUCTASE 1, MITOCHONDRIAL-RELATED"/>
    <property type="match status" value="1"/>
</dbReference>
<dbReference type="PRINTS" id="PR00368">
    <property type="entry name" value="FADPNR"/>
</dbReference>
<comment type="similarity">
    <text evidence="1">Belongs to the NADH dehydrogenase family.</text>
</comment>
<evidence type="ECO:0000256" key="8">
    <source>
        <dbReference type="ARBA" id="ARBA00047599"/>
    </source>
</evidence>
<keyword evidence="4" id="KW-0274">FAD</keyword>
<dbReference type="PANTHER" id="PTHR43706">
    <property type="entry name" value="NADH DEHYDROGENASE"/>
    <property type="match status" value="1"/>
</dbReference>
<name>A0A1Y3Y100_9BACT</name>
<evidence type="ECO:0000256" key="2">
    <source>
        <dbReference type="ARBA" id="ARBA00012637"/>
    </source>
</evidence>
<evidence type="ECO:0000313" key="12">
    <source>
        <dbReference type="Proteomes" id="UP000284243"/>
    </source>
</evidence>
<keyword evidence="6" id="KW-0560">Oxidoreductase</keyword>
<comment type="caution">
    <text evidence="11">The sequence shown here is derived from an EMBL/GenBank/DDBJ whole genome shotgun (WGS) entry which is preliminary data.</text>
</comment>
<feature type="domain" description="FAD/NAD(P)-binding" evidence="9">
    <location>
        <begin position="12"/>
        <end position="330"/>
    </location>
</feature>
<keyword evidence="5" id="KW-0809">Transit peptide</keyword>
<dbReference type="InterPro" id="IPR054585">
    <property type="entry name" value="NDH2-like_C"/>
</dbReference>
<gene>
    <name evidence="11" type="ORF">DWW57_10730</name>
</gene>
<evidence type="ECO:0000256" key="4">
    <source>
        <dbReference type="ARBA" id="ARBA00022827"/>
    </source>
</evidence>
<organism evidence="11 12">
    <name type="scientific">Odoribacter splanchnicus</name>
    <dbReference type="NCBI Taxonomy" id="28118"/>
    <lineage>
        <taxon>Bacteria</taxon>
        <taxon>Pseudomonadati</taxon>
        <taxon>Bacteroidota</taxon>
        <taxon>Bacteroidia</taxon>
        <taxon>Bacteroidales</taxon>
        <taxon>Odoribacteraceae</taxon>
        <taxon>Odoribacter</taxon>
    </lineage>
</organism>
<evidence type="ECO:0000259" key="10">
    <source>
        <dbReference type="Pfam" id="PF22366"/>
    </source>
</evidence>
<dbReference type="InterPro" id="IPR036188">
    <property type="entry name" value="FAD/NAD-bd_sf"/>
</dbReference>
<dbReference type="Pfam" id="PF22366">
    <property type="entry name" value="NDH2_C"/>
    <property type="match status" value="1"/>
</dbReference>
<dbReference type="EC" id="1.6.5.9" evidence="2"/>
<keyword evidence="7" id="KW-0520">NAD</keyword>
<dbReference type="AlphaFoldDB" id="A0A1Y3Y100"/>
<proteinExistence type="inferred from homology"/>
<dbReference type="Proteomes" id="UP000284243">
    <property type="component" value="Unassembled WGS sequence"/>
</dbReference>
<evidence type="ECO:0000259" key="9">
    <source>
        <dbReference type="Pfam" id="PF07992"/>
    </source>
</evidence>
<dbReference type="Gene3D" id="3.50.50.100">
    <property type="match status" value="1"/>
</dbReference>
<accession>A0A1Y3Y100</accession>
<evidence type="ECO:0000256" key="7">
    <source>
        <dbReference type="ARBA" id="ARBA00023027"/>
    </source>
</evidence>
<comment type="catalytic activity">
    <reaction evidence="8">
        <text>a quinone + NADH + H(+) = a quinol + NAD(+)</text>
        <dbReference type="Rhea" id="RHEA:46160"/>
        <dbReference type="ChEBI" id="CHEBI:15378"/>
        <dbReference type="ChEBI" id="CHEBI:24646"/>
        <dbReference type="ChEBI" id="CHEBI:57540"/>
        <dbReference type="ChEBI" id="CHEBI:57945"/>
        <dbReference type="ChEBI" id="CHEBI:132124"/>
        <dbReference type="EC" id="1.6.5.9"/>
    </reaction>
</comment>
<dbReference type="EMBL" id="QRYC01000013">
    <property type="protein sequence ID" value="RGU55972.1"/>
    <property type="molecule type" value="Genomic_DNA"/>
</dbReference>